<protein>
    <recommendedName>
        <fullName evidence="1">HD/PDEase domain-containing protein</fullName>
    </recommendedName>
</protein>
<accession>A0A401FSG5</accession>
<dbReference type="EMBL" id="BEXT01000001">
    <property type="protein sequence ID" value="GBC59893.1"/>
    <property type="molecule type" value="Genomic_DNA"/>
</dbReference>
<name>A0A401FSG5_9BACT</name>
<sequence>MNIPTTPQCYQFFRETEMLDHIAAHSIQVCRVALLLTDHINNGTTRLDRNLVRASALLHDITKTRSIRTGERHADTGGEFLTERGYPEVGSVVRQHVRLDLYSDDSPVTEAEVVNYADKRVLHDQVALLADRLSYIMERYGTTPELRGRLEKIWKKTETLEQKLFRALPFSPEALIRQLPTPDCKTELSEYLHAPDERLTALI</sequence>
<feature type="domain" description="HD/PDEase" evidence="1">
    <location>
        <begin position="18"/>
        <end position="145"/>
    </location>
</feature>
<dbReference type="SUPFAM" id="SSF109604">
    <property type="entry name" value="HD-domain/PDEase-like"/>
    <property type="match status" value="1"/>
</dbReference>
<evidence type="ECO:0000313" key="2">
    <source>
        <dbReference type="EMBL" id="GBC59893.1"/>
    </source>
</evidence>
<evidence type="ECO:0000259" key="1">
    <source>
        <dbReference type="SMART" id="SM00471"/>
    </source>
</evidence>
<dbReference type="InterPro" id="IPR003607">
    <property type="entry name" value="HD/PDEase_dom"/>
</dbReference>
<dbReference type="InterPro" id="IPR006674">
    <property type="entry name" value="HD_domain"/>
</dbReference>
<dbReference type="NCBIfam" id="TIGR00277">
    <property type="entry name" value="HDIG"/>
    <property type="match status" value="1"/>
</dbReference>
<dbReference type="RefSeq" id="WP_124327366.1">
    <property type="nucleotide sequence ID" value="NZ_BEXT01000001.1"/>
</dbReference>
<evidence type="ECO:0000313" key="3">
    <source>
        <dbReference type="Proteomes" id="UP000288096"/>
    </source>
</evidence>
<reference evidence="3" key="1">
    <citation type="submission" date="2017-11" db="EMBL/GenBank/DDBJ databases">
        <authorList>
            <person name="Watanabe M."/>
            <person name="Kojima H."/>
        </authorList>
    </citation>
    <scope>NUCLEOTIDE SEQUENCE [LARGE SCALE GENOMIC DNA]</scope>
    <source>
        <strain evidence="3">Tokyo 01</strain>
    </source>
</reference>
<dbReference type="Proteomes" id="UP000288096">
    <property type="component" value="Unassembled WGS sequence"/>
</dbReference>
<dbReference type="OrthoDB" id="5431498at2"/>
<dbReference type="Pfam" id="PF01966">
    <property type="entry name" value="HD"/>
    <property type="match status" value="1"/>
</dbReference>
<dbReference type="CDD" id="cd00077">
    <property type="entry name" value="HDc"/>
    <property type="match status" value="1"/>
</dbReference>
<dbReference type="AlphaFoldDB" id="A0A401FSG5"/>
<organism evidence="2 3">
    <name type="scientific">Desulfonema ishimotonii</name>
    <dbReference type="NCBI Taxonomy" id="45657"/>
    <lineage>
        <taxon>Bacteria</taxon>
        <taxon>Pseudomonadati</taxon>
        <taxon>Thermodesulfobacteriota</taxon>
        <taxon>Desulfobacteria</taxon>
        <taxon>Desulfobacterales</taxon>
        <taxon>Desulfococcaceae</taxon>
        <taxon>Desulfonema</taxon>
    </lineage>
</organism>
<gene>
    <name evidence="2" type="ORF">DENIS_0835</name>
</gene>
<dbReference type="InterPro" id="IPR006675">
    <property type="entry name" value="HDIG_dom"/>
</dbReference>
<dbReference type="SMART" id="SM00471">
    <property type="entry name" value="HDc"/>
    <property type="match status" value="1"/>
</dbReference>
<reference evidence="3" key="2">
    <citation type="submission" date="2019-01" db="EMBL/GenBank/DDBJ databases">
        <title>Genome sequence of Desulfonema ishimotonii strain Tokyo 01.</title>
        <authorList>
            <person name="Fukui M."/>
        </authorList>
    </citation>
    <scope>NUCLEOTIDE SEQUENCE [LARGE SCALE GENOMIC DNA]</scope>
    <source>
        <strain evidence="3">Tokyo 01</strain>
    </source>
</reference>
<proteinExistence type="predicted"/>
<keyword evidence="3" id="KW-1185">Reference proteome</keyword>
<comment type="caution">
    <text evidence="2">The sequence shown here is derived from an EMBL/GenBank/DDBJ whole genome shotgun (WGS) entry which is preliminary data.</text>
</comment>
<dbReference type="Gene3D" id="1.10.3210.10">
    <property type="entry name" value="Hypothetical protein af1432"/>
    <property type="match status" value="1"/>
</dbReference>